<evidence type="ECO:0000256" key="9">
    <source>
        <dbReference type="ARBA" id="ARBA00022692"/>
    </source>
</evidence>
<dbReference type="GO" id="GO:0010008">
    <property type="term" value="C:endosome membrane"/>
    <property type="evidence" value="ECO:0007669"/>
    <property type="project" value="UniProtKB-SubCell"/>
</dbReference>
<dbReference type="EMBL" id="CADEAL010003964">
    <property type="protein sequence ID" value="CAB1448067.1"/>
    <property type="molecule type" value="Genomic_DNA"/>
</dbReference>
<evidence type="ECO:0000256" key="1">
    <source>
        <dbReference type="ARBA" id="ARBA00004316"/>
    </source>
</evidence>
<feature type="transmembrane region" description="Helical" evidence="22">
    <location>
        <begin position="69"/>
        <end position="90"/>
    </location>
</feature>
<keyword evidence="13 22" id="KW-0472">Membrane</keyword>
<feature type="transmembrane region" description="Helical" evidence="22">
    <location>
        <begin position="157"/>
        <end position="177"/>
    </location>
</feature>
<name>A0A9N7VEE6_PLEPL</name>
<dbReference type="Proteomes" id="UP001153269">
    <property type="component" value="Unassembled WGS sequence"/>
</dbReference>
<dbReference type="InterPro" id="IPR034294">
    <property type="entry name" value="Aquaporin_transptr"/>
</dbReference>
<evidence type="ECO:0000256" key="3">
    <source>
        <dbReference type="ARBA" id="ARBA00004554"/>
    </source>
</evidence>
<evidence type="ECO:0000313" key="23">
    <source>
        <dbReference type="EMBL" id="CAB1448067.1"/>
    </source>
</evidence>
<feature type="region of interest" description="Disordered" evidence="21">
    <location>
        <begin position="365"/>
        <end position="392"/>
    </location>
</feature>
<feature type="transmembrane region" description="Helical" evidence="22">
    <location>
        <begin position="228"/>
        <end position="245"/>
    </location>
</feature>
<evidence type="ECO:0000313" key="24">
    <source>
        <dbReference type="Proteomes" id="UP001153269"/>
    </source>
</evidence>
<dbReference type="Gene3D" id="1.20.1080.10">
    <property type="entry name" value="Glycerol uptake facilitator protein"/>
    <property type="match status" value="1"/>
</dbReference>
<keyword evidence="12 22" id="KW-1133">Transmembrane helix</keyword>
<evidence type="ECO:0000256" key="11">
    <source>
        <dbReference type="ARBA" id="ARBA00022753"/>
    </source>
</evidence>
<evidence type="ECO:0000256" key="15">
    <source>
        <dbReference type="ARBA" id="ARBA00023180"/>
    </source>
</evidence>
<dbReference type="SUPFAM" id="SSF81338">
    <property type="entry name" value="Aquaporin-like"/>
    <property type="match status" value="1"/>
</dbReference>
<keyword evidence="17" id="KW-0449">Lipoprotein</keyword>
<keyword evidence="16" id="KW-0966">Cell projection</keyword>
<dbReference type="AlphaFoldDB" id="A0A9N7VEE6"/>
<evidence type="ECO:0000256" key="8">
    <source>
        <dbReference type="ARBA" id="ARBA00022553"/>
    </source>
</evidence>
<evidence type="ECO:0000256" key="7">
    <source>
        <dbReference type="ARBA" id="ARBA00022475"/>
    </source>
</evidence>
<dbReference type="PRINTS" id="PR00783">
    <property type="entry name" value="MINTRINSICP"/>
</dbReference>
<keyword evidence="9 20" id="KW-0812">Transmembrane</keyword>
<proteinExistence type="inferred from homology"/>
<dbReference type="PANTHER" id="PTHR19139">
    <property type="entry name" value="AQUAPORIN TRANSPORTER"/>
    <property type="match status" value="1"/>
</dbReference>
<dbReference type="PRINTS" id="PR02020">
    <property type="entry name" value="AQUAPORIN8"/>
</dbReference>
<evidence type="ECO:0000256" key="20">
    <source>
        <dbReference type="RuleBase" id="RU000477"/>
    </source>
</evidence>
<dbReference type="GO" id="GO:0042995">
    <property type="term" value="C:cell projection"/>
    <property type="evidence" value="ECO:0007669"/>
    <property type="project" value="UniProtKB-SubCell"/>
</dbReference>
<comment type="caution">
    <text evidence="23">The sequence shown here is derived from an EMBL/GenBank/DDBJ whole genome shotgun (WGS) entry which is preliminary data.</text>
</comment>
<dbReference type="CDD" id="cd00333">
    <property type="entry name" value="MIP"/>
    <property type="match status" value="1"/>
</dbReference>
<keyword evidence="11" id="KW-0967">Endosome</keyword>
<evidence type="ECO:0000256" key="18">
    <source>
        <dbReference type="ARBA" id="ARBA00040878"/>
    </source>
</evidence>
<reference evidence="23" key="1">
    <citation type="submission" date="2020-03" db="EMBL/GenBank/DDBJ databases">
        <authorList>
            <person name="Weist P."/>
        </authorList>
    </citation>
    <scope>NUCLEOTIDE SEQUENCE</scope>
</reference>
<evidence type="ECO:0000256" key="22">
    <source>
        <dbReference type="SAM" id="Phobius"/>
    </source>
</evidence>
<protein>
    <recommendedName>
        <fullName evidence="18">Aquaporin-4</fullName>
    </recommendedName>
</protein>
<evidence type="ECO:0000256" key="5">
    <source>
        <dbReference type="ARBA" id="ARBA00006175"/>
    </source>
</evidence>
<keyword evidence="8" id="KW-0597">Phosphoprotein</keyword>
<dbReference type="GO" id="GO:0015250">
    <property type="term" value="F:water channel activity"/>
    <property type="evidence" value="ECO:0007669"/>
    <property type="project" value="TreeGrafter"/>
</dbReference>
<keyword evidence="15" id="KW-0325">Glycoprotein</keyword>
<dbReference type="InterPro" id="IPR023271">
    <property type="entry name" value="Aquaporin-like"/>
</dbReference>
<sequence>MAEEKVEMCEVETSLMTSESKPAPVRMPNRFERLLQPCVGELVGTMFFVFIGCVSVIENQETTGRLQPALVHGLAVAVLVTCMAEISGSHFNPTFTLAIYLCGGMEMNMVAPYVASQLVGGVLGAAMAKGMTSKEKYDKAHGAAFDLLQSDCQVGRAVFAEVAMTCLITMVLLLGAVNSKTRSPMVPFLVGCTVVFNILAGGDISGTCMNSARAFGPAIVNSYWTFHWVYWVGPIGGGLIAAVLVRHKCGSLLKGDQMAFQSQETSPLQLCVPGPLSSPSKAAAVNARSAHEAVAHMGKQARRWDKPITPQSGWTPADAPCSSSTLRPPGLVPHESLLEFPEMRIFRGQLSHRAGKVNNSGCVETHKDRAATQPLPSLPGPRPVMGERQKPALSEPWCRRPLRLAPVPLL</sequence>
<feature type="transmembrane region" description="Helical" evidence="22">
    <location>
        <begin position="34"/>
        <end position="57"/>
    </location>
</feature>
<evidence type="ECO:0000256" key="6">
    <source>
        <dbReference type="ARBA" id="ARBA00022448"/>
    </source>
</evidence>
<evidence type="ECO:0000256" key="4">
    <source>
        <dbReference type="ARBA" id="ARBA00004608"/>
    </source>
</evidence>
<evidence type="ECO:0000256" key="19">
    <source>
        <dbReference type="ARBA" id="ARBA00046979"/>
    </source>
</evidence>
<accession>A0A9N7VEE6</accession>
<comment type="similarity">
    <text evidence="5 20">Belongs to the MIP/aquaporin (TC 1.A.8) family.</text>
</comment>
<keyword evidence="6 20" id="KW-0813">Transport</keyword>
<evidence type="ECO:0000256" key="14">
    <source>
        <dbReference type="ARBA" id="ARBA00023139"/>
    </source>
</evidence>
<evidence type="ECO:0000256" key="17">
    <source>
        <dbReference type="ARBA" id="ARBA00023288"/>
    </source>
</evidence>
<dbReference type="PANTHER" id="PTHR19139:SF34">
    <property type="entry name" value="AQUAPORIN-4"/>
    <property type="match status" value="1"/>
</dbReference>
<keyword evidence="24" id="KW-1185">Reference proteome</keyword>
<dbReference type="InterPro" id="IPR000425">
    <property type="entry name" value="MIP"/>
</dbReference>
<keyword evidence="10" id="KW-0677">Repeat</keyword>
<dbReference type="FunFam" id="1.20.1080.10:FF:000019">
    <property type="entry name" value="AQuaPorin or aquaglyceroporin related"/>
    <property type="match status" value="1"/>
</dbReference>
<dbReference type="GO" id="GO:0042383">
    <property type="term" value="C:sarcolemma"/>
    <property type="evidence" value="ECO:0007669"/>
    <property type="project" value="UniProtKB-SubCell"/>
</dbReference>
<evidence type="ECO:0000256" key="10">
    <source>
        <dbReference type="ARBA" id="ARBA00022737"/>
    </source>
</evidence>
<organism evidence="23 24">
    <name type="scientific">Pleuronectes platessa</name>
    <name type="common">European plaice</name>
    <dbReference type="NCBI Taxonomy" id="8262"/>
    <lineage>
        <taxon>Eukaryota</taxon>
        <taxon>Metazoa</taxon>
        <taxon>Chordata</taxon>
        <taxon>Craniata</taxon>
        <taxon>Vertebrata</taxon>
        <taxon>Euteleostomi</taxon>
        <taxon>Actinopterygii</taxon>
        <taxon>Neopterygii</taxon>
        <taxon>Teleostei</taxon>
        <taxon>Neoteleostei</taxon>
        <taxon>Acanthomorphata</taxon>
        <taxon>Carangaria</taxon>
        <taxon>Pleuronectiformes</taxon>
        <taxon>Pleuronectoidei</taxon>
        <taxon>Pleuronectidae</taxon>
        <taxon>Pleuronectes</taxon>
    </lineage>
</organism>
<evidence type="ECO:0000256" key="2">
    <source>
        <dbReference type="ARBA" id="ARBA00004415"/>
    </source>
</evidence>
<keyword evidence="7" id="KW-1003">Cell membrane</keyword>
<evidence type="ECO:0000256" key="12">
    <source>
        <dbReference type="ARBA" id="ARBA00022989"/>
    </source>
</evidence>
<dbReference type="GO" id="GO:0016323">
    <property type="term" value="C:basolateral plasma membrane"/>
    <property type="evidence" value="ECO:0007669"/>
    <property type="project" value="UniProtKB-SubCell"/>
</dbReference>
<dbReference type="InterPro" id="IPR023277">
    <property type="entry name" value="Aquaporin_8"/>
</dbReference>
<comment type="subcellular location">
    <subcellularLocation>
        <location evidence="3">Basolateral cell membrane</location>
        <topology evidence="3">Multi-pass membrane protein</topology>
    </subcellularLocation>
    <subcellularLocation>
        <location evidence="2">Cell membrane</location>
        <location evidence="2">Sarcolemma</location>
        <topology evidence="2">Multi-pass membrane protein</topology>
    </subcellularLocation>
    <subcellularLocation>
        <location evidence="1">Cell projection</location>
    </subcellularLocation>
    <subcellularLocation>
        <location evidence="4">Endosome membrane</location>
    </subcellularLocation>
</comment>
<evidence type="ECO:0000256" key="21">
    <source>
        <dbReference type="SAM" id="MobiDB-lite"/>
    </source>
</evidence>
<evidence type="ECO:0000256" key="16">
    <source>
        <dbReference type="ARBA" id="ARBA00023273"/>
    </source>
</evidence>
<keyword evidence="14" id="KW-0564">Palmitate</keyword>
<gene>
    <name evidence="23" type="ORF">PLEPLA_LOCUS35730</name>
</gene>
<dbReference type="Pfam" id="PF00230">
    <property type="entry name" value="MIP"/>
    <property type="match status" value="1"/>
</dbReference>
<comment type="subunit">
    <text evidence="19">Homotetramer. The tetramers can form oligomeric arrays in membranes. The size of the oligomers differs between tissues and is smaller in skeletal muscle than in brain. Interaction between AQP4 oligomeric arrays in close-by cells can contribute to cell-cell adhesion. Part of a complex containing MLC1, TRPV4, HEPACAM and ATP1B1.</text>
</comment>
<dbReference type="PROSITE" id="PS00221">
    <property type="entry name" value="MIP"/>
    <property type="match status" value="1"/>
</dbReference>
<dbReference type="InterPro" id="IPR022357">
    <property type="entry name" value="MIP_CS"/>
</dbReference>
<evidence type="ECO:0000256" key="13">
    <source>
        <dbReference type="ARBA" id="ARBA00023136"/>
    </source>
</evidence>